<feature type="compositionally biased region" description="Basic and acidic residues" evidence="6">
    <location>
        <begin position="238"/>
        <end position="248"/>
    </location>
</feature>
<dbReference type="InterPro" id="IPR036236">
    <property type="entry name" value="Znf_C2H2_sf"/>
</dbReference>
<dbReference type="HOGENOM" id="CLU_065002_0_0_1"/>
<keyword evidence="9" id="KW-1185">Reference proteome</keyword>
<dbReference type="InterPro" id="IPR003604">
    <property type="entry name" value="Matrin/U1-like-C_Znf_C2H2"/>
</dbReference>
<keyword evidence="4" id="KW-0862">Zinc</keyword>
<dbReference type="Pfam" id="PF06220">
    <property type="entry name" value="zf-U1"/>
    <property type="match status" value="1"/>
</dbReference>
<keyword evidence="5" id="KW-0539">Nucleus</keyword>
<evidence type="ECO:0000313" key="8">
    <source>
        <dbReference type="EMBL" id="KIM30515.1"/>
    </source>
</evidence>
<dbReference type="OrthoDB" id="191651at2759"/>
<proteinExistence type="predicted"/>
<reference evidence="8 9" key="1">
    <citation type="submission" date="2014-04" db="EMBL/GenBank/DDBJ databases">
        <authorList>
            <consortium name="DOE Joint Genome Institute"/>
            <person name="Kuo A."/>
            <person name="Zuccaro A."/>
            <person name="Kohler A."/>
            <person name="Nagy L.G."/>
            <person name="Floudas D."/>
            <person name="Copeland A."/>
            <person name="Barry K.W."/>
            <person name="Cichocki N."/>
            <person name="Veneault-Fourrey C."/>
            <person name="LaButti K."/>
            <person name="Lindquist E.A."/>
            <person name="Lipzen A."/>
            <person name="Lundell T."/>
            <person name="Morin E."/>
            <person name="Murat C."/>
            <person name="Sun H."/>
            <person name="Tunlid A."/>
            <person name="Henrissat B."/>
            <person name="Grigoriev I.V."/>
            <person name="Hibbett D.S."/>
            <person name="Martin F."/>
            <person name="Nordberg H.P."/>
            <person name="Cantor M.N."/>
            <person name="Hua S.X."/>
        </authorList>
    </citation>
    <scope>NUCLEOTIDE SEQUENCE [LARGE SCALE GENOMIC DNA]</scope>
    <source>
        <strain evidence="8 9">MAFF 305830</strain>
    </source>
</reference>
<dbReference type="GO" id="GO:0071011">
    <property type="term" value="C:precatalytic spliceosome"/>
    <property type="evidence" value="ECO:0007669"/>
    <property type="project" value="TreeGrafter"/>
</dbReference>
<dbReference type="PANTHER" id="PTHR13173:SF10">
    <property type="entry name" value="WW DOMAIN-BINDING PROTEIN 4"/>
    <property type="match status" value="1"/>
</dbReference>
<feature type="region of interest" description="Disordered" evidence="6">
    <location>
        <begin position="207"/>
        <end position="325"/>
    </location>
</feature>
<evidence type="ECO:0000256" key="5">
    <source>
        <dbReference type="ARBA" id="ARBA00023242"/>
    </source>
</evidence>
<protein>
    <recommendedName>
        <fullName evidence="7">Matrin-type domain-containing protein</fullName>
    </recommendedName>
</protein>
<feature type="region of interest" description="Disordered" evidence="6">
    <location>
        <begin position="75"/>
        <end position="105"/>
    </location>
</feature>
<feature type="region of interest" description="Disordered" evidence="6">
    <location>
        <begin position="45"/>
        <end position="64"/>
    </location>
</feature>
<reference evidence="9" key="2">
    <citation type="submission" date="2015-01" db="EMBL/GenBank/DDBJ databases">
        <title>Evolutionary Origins and Diversification of the Mycorrhizal Mutualists.</title>
        <authorList>
            <consortium name="DOE Joint Genome Institute"/>
            <consortium name="Mycorrhizal Genomics Consortium"/>
            <person name="Kohler A."/>
            <person name="Kuo A."/>
            <person name="Nagy L.G."/>
            <person name="Floudas D."/>
            <person name="Copeland A."/>
            <person name="Barry K.W."/>
            <person name="Cichocki N."/>
            <person name="Veneault-Fourrey C."/>
            <person name="LaButti K."/>
            <person name="Lindquist E.A."/>
            <person name="Lipzen A."/>
            <person name="Lundell T."/>
            <person name="Morin E."/>
            <person name="Murat C."/>
            <person name="Riley R."/>
            <person name="Ohm R."/>
            <person name="Sun H."/>
            <person name="Tunlid A."/>
            <person name="Henrissat B."/>
            <person name="Grigoriev I.V."/>
            <person name="Hibbett D.S."/>
            <person name="Martin F."/>
        </authorList>
    </citation>
    <scope>NUCLEOTIDE SEQUENCE [LARGE SCALE GENOMIC DNA]</scope>
    <source>
        <strain evidence="9">MAFF 305830</strain>
    </source>
</reference>
<dbReference type="GO" id="GO:0008270">
    <property type="term" value="F:zinc ion binding"/>
    <property type="evidence" value="ECO:0007669"/>
    <property type="project" value="UniProtKB-KW"/>
</dbReference>
<evidence type="ECO:0000256" key="1">
    <source>
        <dbReference type="ARBA" id="ARBA00004123"/>
    </source>
</evidence>
<dbReference type="SMART" id="SM00451">
    <property type="entry name" value="ZnF_U1"/>
    <property type="match status" value="1"/>
</dbReference>
<feature type="compositionally biased region" description="Basic and acidic residues" evidence="6">
    <location>
        <begin position="207"/>
        <end position="219"/>
    </location>
</feature>
<feature type="domain" description="Matrin-type" evidence="7">
    <location>
        <begin position="11"/>
        <end position="42"/>
    </location>
</feature>
<evidence type="ECO:0000256" key="6">
    <source>
        <dbReference type="SAM" id="MobiDB-lite"/>
    </source>
</evidence>
<evidence type="ECO:0000256" key="2">
    <source>
        <dbReference type="ARBA" id="ARBA00022723"/>
    </source>
</evidence>
<evidence type="ECO:0000256" key="4">
    <source>
        <dbReference type="ARBA" id="ARBA00022833"/>
    </source>
</evidence>
<dbReference type="Gene3D" id="3.30.160.60">
    <property type="entry name" value="Classic Zinc Finger"/>
    <property type="match status" value="1"/>
</dbReference>
<dbReference type="PROSITE" id="PS50171">
    <property type="entry name" value="ZF_MATRIN"/>
    <property type="match status" value="1"/>
</dbReference>
<evidence type="ECO:0000259" key="7">
    <source>
        <dbReference type="PROSITE" id="PS50171"/>
    </source>
</evidence>
<dbReference type="InterPro" id="IPR000690">
    <property type="entry name" value="Matrin/U1-C_Znf_C2H2"/>
</dbReference>
<keyword evidence="3" id="KW-0863">Zinc-finger</keyword>
<dbReference type="AlphaFoldDB" id="A0A0C3B166"/>
<dbReference type="STRING" id="933852.A0A0C3B166"/>
<dbReference type="SUPFAM" id="SSF57667">
    <property type="entry name" value="beta-beta-alpha zinc fingers"/>
    <property type="match status" value="1"/>
</dbReference>
<dbReference type="EMBL" id="KN824284">
    <property type="protein sequence ID" value="KIM30515.1"/>
    <property type="molecule type" value="Genomic_DNA"/>
</dbReference>
<feature type="region of interest" description="Disordered" evidence="6">
    <location>
        <begin position="153"/>
        <end position="181"/>
    </location>
</feature>
<comment type="subcellular location">
    <subcellularLocation>
        <location evidence="1">Nucleus</location>
    </subcellularLocation>
</comment>
<organism evidence="8 9">
    <name type="scientific">Serendipita vermifera MAFF 305830</name>
    <dbReference type="NCBI Taxonomy" id="933852"/>
    <lineage>
        <taxon>Eukaryota</taxon>
        <taxon>Fungi</taxon>
        <taxon>Dikarya</taxon>
        <taxon>Basidiomycota</taxon>
        <taxon>Agaricomycotina</taxon>
        <taxon>Agaricomycetes</taxon>
        <taxon>Sebacinales</taxon>
        <taxon>Serendipitaceae</taxon>
        <taxon>Serendipita</taxon>
    </lineage>
</organism>
<evidence type="ECO:0000256" key="3">
    <source>
        <dbReference type="ARBA" id="ARBA00022771"/>
    </source>
</evidence>
<keyword evidence="2" id="KW-0479">Metal-binding</keyword>
<dbReference type="GO" id="GO:0000398">
    <property type="term" value="P:mRNA splicing, via spliceosome"/>
    <property type="evidence" value="ECO:0007669"/>
    <property type="project" value="InterPro"/>
</dbReference>
<name>A0A0C3B166_SERVB</name>
<dbReference type="InterPro" id="IPR013085">
    <property type="entry name" value="U1-CZ_Znf_C2H2"/>
</dbReference>
<dbReference type="PANTHER" id="PTHR13173">
    <property type="entry name" value="WW DOMAIN BINDING PROTEIN 4"/>
    <property type="match status" value="1"/>
</dbReference>
<accession>A0A0C3B166</accession>
<feature type="compositionally biased region" description="Low complexity" evidence="6">
    <location>
        <begin position="284"/>
        <end position="295"/>
    </location>
</feature>
<evidence type="ECO:0000313" key="9">
    <source>
        <dbReference type="Proteomes" id="UP000054097"/>
    </source>
</evidence>
<gene>
    <name evidence="8" type="ORF">M408DRAFT_328088</name>
</gene>
<dbReference type="Proteomes" id="UP000054097">
    <property type="component" value="Unassembled WGS sequence"/>
</dbReference>
<feature type="compositionally biased region" description="Low complexity" evidence="6">
    <location>
        <begin position="85"/>
        <end position="105"/>
    </location>
</feature>
<dbReference type="InterPro" id="IPR040023">
    <property type="entry name" value="WBP4"/>
</dbReference>
<dbReference type="GO" id="GO:0003723">
    <property type="term" value="F:RNA binding"/>
    <property type="evidence" value="ECO:0007669"/>
    <property type="project" value="TreeGrafter"/>
</dbReference>
<sequence length="325" mass="35741">MSEYWVSHKKYYCKYCEIYIADDAPSRSQHENGLRHQGNKERFIRNLYKTGEKKKRDDEEEKREIARIEQAAGAAFASDVQTGRAKASTSSAPAGAAAARPSSKPALSGGVYANYTTAKDLGIEQEEERIATEAFQLQQSQGVVGQWEMVESTSSAVPLPPVLPQKRPLEDDEDEEGEGFRVRRRKLAEGLGEVYDPGKIVIVPKRAPADAAKEDEKAGDAPLEAKPQTLSWSTKRWKAADTEDHGNTEVETGVITTAHDEQPPVMEDSVPPEEPTKSPPPVAPAVEQAPAQPEPTETVPAKSMFKKRKAPTQPVGEKKGVRRQL</sequence>